<proteinExistence type="predicted"/>
<name>A0A0F9BIC4_9ZZZZ</name>
<sequence>VWGYDYQHLWMFLSEVSSWRRVMPFDWRSVEGADIARDWWILGMECIK</sequence>
<organism evidence="1">
    <name type="scientific">marine sediment metagenome</name>
    <dbReference type="NCBI Taxonomy" id="412755"/>
    <lineage>
        <taxon>unclassified sequences</taxon>
        <taxon>metagenomes</taxon>
        <taxon>ecological metagenomes</taxon>
    </lineage>
</organism>
<dbReference type="EMBL" id="LAZR01037671">
    <property type="protein sequence ID" value="KKL21590.1"/>
    <property type="molecule type" value="Genomic_DNA"/>
</dbReference>
<feature type="non-terminal residue" evidence="1">
    <location>
        <position position="1"/>
    </location>
</feature>
<gene>
    <name evidence="1" type="ORF">LCGC14_2443920</name>
</gene>
<accession>A0A0F9BIC4</accession>
<dbReference type="AlphaFoldDB" id="A0A0F9BIC4"/>
<protein>
    <submittedName>
        <fullName evidence="1">Uncharacterized protein</fullName>
    </submittedName>
</protein>
<reference evidence="1" key="1">
    <citation type="journal article" date="2015" name="Nature">
        <title>Complex archaea that bridge the gap between prokaryotes and eukaryotes.</title>
        <authorList>
            <person name="Spang A."/>
            <person name="Saw J.H."/>
            <person name="Jorgensen S.L."/>
            <person name="Zaremba-Niedzwiedzka K."/>
            <person name="Martijn J."/>
            <person name="Lind A.E."/>
            <person name="van Eijk R."/>
            <person name="Schleper C."/>
            <person name="Guy L."/>
            <person name="Ettema T.J."/>
        </authorList>
    </citation>
    <scope>NUCLEOTIDE SEQUENCE</scope>
</reference>
<evidence type="ECO:0000313" key="1">
    <source>
        <dbReference type="EMBL" id="KKL21590.1"/>
    </source>
</evidence>
<comment type="caution">
    <text evidence="1">The sequence shown here is derived from an EMBL/GenBank/DDBJ whole genome shotgun (WGS) entry which is preliminary data.</text>
</comment>